<dbReference type="EMBL" id="OX451740">
    <property type="protein sequence ID" value="CAI8614143.1"/>
    <property type="molecule type" value="Genomic_DNA"/>
</dbReference>
<keyword evidence="2" id="KW-1185">Reference proteome</keyword>
<evidence type="ECO:0000313" key="2">
    <source>
        <dbReference type="Proteomes" id="UP001157006"/>
    </source>
</evidence>
<dbReference type="Proteomes" id="UP001157006">
    <property type="component" value="Chromosome 5"/>
</dbReference>
<dbReference type="AlphaFoldDB" id="A0AAV1AXX1"/>
<organism evidence="1 2">
    <name type="scientific">Vicia faba</name>
    <name type="common">Broad bean</name>
    <name type="synonym">Faba vulgaris</name>
    <dbReference type="NCBI Taxonomy" id="3906"/>
    <lineage>
        <taxon>Eukaryota</taxon>
        <taxon>Viridiplantae</taxon>
        <taxon>Streptophyta</taxon>
        <taxon>Embryophyta</taxon>
        <taxon>Tracheophyta</taxon>
        <taxon>Spermatophyta</taxon>
        <taxon>Magnoliopsida</taxon>
        <taxon>eudicotyledons</taxon>
        <taxon>Gunneridae</taxon>
        <taxon>Pentapetalae</taxon>
        <taxon>rosids</taxon>
        <taxon>fabids</taxon>
        <taxon>Fabales</taxon>
        <taxon>Fabaceae</taxon>
        <taxon>Papilionoideae</taxon>
        <taxon>50 kb inversion clade</taxon>
        <taxon>NPAAA clade</taxon>
        <taxon>Hologalegina</taxon>
        <taxon>IRL clade</taxon>
        <taxon>Fabeae</taxon>
        <taxon>Vicia</taxon>
    </lineage>
</organism>
<sequence length="135" mass="14984">MQSIEAAPLQIAMTLQLTTHDAPQAHRIVFEAPQTFTAPASRGRHRRVCFHLQKVPPSFSSLSDNRCCIVFVLLRVSDYETLISSSVKKALPHGRELVYSLQTVFYWSVKLTGSLNLFSLGTYKVLVSVACGMGN</sequence>
<proteinExistence type="predicted"/>
<gene>
    <name evidence="1" type="ORF">VFH_V115760</name>
</gene>
<accession>A0AAV1AXX1</accession>
<reference evidence="1 2" key="1">
    <citation type="submission" date="2023-01" db="EMBL/GenBank/DDBJ databases">
        <authorList>
            <person name="Kreplak J."/>
        </authorList>
    </citation>
    <scope>NUCLEOTIDE SEQUENCE [LARGE SCALE GENOMIC DNA]</scope>
</reference>
<protein>
    <submittedName>
        <fullName evidence="1">Uncharacterized protein</fullName>
    </submittedName>
</protein>
<name>A0AAV1AXX1_VICFA</name>
<evidence type="ECO:0000313" key="1">
    <source>
        <dbReference type="EMBL" id="CAI8614143.1"/>
    </source>
</evidence>